<dbReference type="Proteomes" id="UP000561555">
    <property type="component" value="Unassembled WGS sequence"/>
</dbReference>
<dbReference type="InterPro" id="IPR039422">
    <property type="entry name" value="MarR/SlyA-like"/>
</dbReference>
<sequence length="146" mass="17152">MLSQEFFNSFITIYRPYLKLAEPILEKHNIYYGQWLILRDIAKHQPTTLIEISHRRAIEKPTARKTLKALIENDLITVENSLEDKRQKFLTLTPKGHELYEIVCLDVQKLQQAVVAKTNISQDQMQETINVMNQIHEILLKEAHND</sequence>
<evidence type="ECO:0000313" key="61">
    <source>
        <dbReference type="Proteomes" id="UP000561555"/>
    </source>
</evidence>
<dbReference type="FunFam" id="1.10.10.10:FF:000684">
    <property type="entry name" value="Transcriptional regulator, MarR family"/>
    <property type="match status" value="1"/>
</dbReference>
<evidence type="ECO:0000313" key="60">
    <source>
        <dbReference type="Proteomes" id="UP000547874"/>
    </source>
</evidence>
<dbReference type="EMBL" id="JAALTR010000221">
    <property type="protein sequence ID" value="NGW67627.1"/>
    <property type="molecule type" value="Genomic_DNA"/>
</dbReference>
<evidence type="ECO:0000313" key="34">
    <source>
        <dbReference type="EMBL" id="RZI06952.1"/>
    </source>
</evidence>
<evidence type="ECO:0000313" key="33">
    <source>
        <dbReference type="EMBL" id="RZH93659.1"/>
    </source>
</evidence>
<keyword evidence="2 23" id="KW-0238">DNA-binding</keyword>
<evidence type="ECO:0000313" key="23">
    <source>
        <dbReference type="EMBL" id="MBX8593568.1"/>
    </source>
</evidence>
<dbReference type="InterPro" id="IPR000835">
    <property type="entry name" value="HTH_MarR-typ"/>
</dbReference>
<dbReference type="Proteomes" id="UP000070985">
    <property type="component" value="Unassembled WGS sequence"/>
</dbReference>
<dbReference type="EMBL" id="CAIGXB010000002">
    <property type="protein sequence ID" value="CAC5785087.1"/>
    <property type="molecule type" value="Genomic_DNA"/>
</dbReference>
<evidence type="ECO:0000313" key="51">
    <source>
        <dbReference type="Proteomes" id="UP000459702"/>
    </source>
</evidence>
<proteinExistence type="predicted"/>
<dbReference type="EMBL" id="LFVP01000004">
    <property type="protein sequence ID" value="KSA80061.1"/>
    <property type="molecule type" value="Genomic_DNA"/>
</dbReference>
<keyword evidence="3" id="KW-0804">Transcription</keyword>
<dbReference type="EMBL" id="JAIGOF010000002">
    <property type="protein sequence ID" value="MBX8593568.1"/>
    <property type="molecule type" value="Genomic_DNA"/>
</dbReference>
<evidence type="ECO:0000313" key="32">
    <source>
        <dbReference type="EMBL" id="QCT58031.1"/>
    </source>
</evidence>
<dbReference type="EMBL" id="UHAI01000002">
    <property type="protein sequence ID" value="SUK18933.1"/>
    <property type="molecule type" value="Genomic_DNA"/>
</dbReference>
<dbReference type="Proteomes" id="UP000507112">
    <property type="component" value="Unassembled WGS sequence"/>
</dbReference>
<dbReference type="EMBL" id="CP023391">
    <property type="protein sequence ID" value="ATC72439.1"/>
    <property type="molecule type" value="Genomic_DNA"/>
</dbReference>
<dbReference type="Proteomes" id="UP000280323">
    <property type="component" value="Chromosome"/>
</dbReference>
<dbReference type="EMBL" id="RQTC01000093">
    <property type="protein sequence ID" value="RZH93659.1"/>
    <property type="molecule type" value="Genomic_DNA"/>
</dbReference>
<evidence type="ECO:0000313" key="55">
    <source>
        <dbReference type="Proteomes" id="UP000505390"/>
    </source>
</evidence>
<dbReference type="Gene3D" id="1.10.10.10">
    <property type="entry name" value="Winged helix-like DNA-binding domain superfamily/Winged helix DNA-binding domain"/>
    <property type="match status" value="1"/>
</dbReference>
<dbReference type="EMBL" id="LALJ01000003">
    <property type="protein sequence ID" value="KMR38129.1"/>
    <property type="molecule type" value="Genomic_DNA"/>
</dbReference>
<evidence type="ECO:0000313" key="15">
    <source>
        <dbReference type="EMBL" id="CAC8231382.1"/>
    </source>
</evidence>
<evidence type="ECO:0000313" key="41">
    <source>
        <dbReference type="Proteomes" id="UP000254224"/>
    </source>
</evidence>
<dbReference type="PROSITE" id="PS50995">
    <property type="entry name" value="HTH_MARR_2"/>
    <property type="match status" value="1"/>
</dbReference>
<evidence type="ECO:0000313" key="12">
    <source>
        <dbReference type="EMBL" id="CAC5785087.1"/>
    </source>
</evidence>
<dbReference type="Proteomes" id="UP000249918">
    <property type="component" value="Unassembled WGS sequence"/>
</dbReference>
<dbReference type="SUPFAM" id="SSF46785">
    <property type="entry name" value="Winged helix' DNA-binding domain"/>
    <property type="match status" value="1"/>
</dbReference>
<evidence type="ECO:0000313" key="53">
    <source>
        <dbReference type="Proteomes" id="UP000473113"/>
    </source>
</evidence>
<name>A0A0C2HZE6_STAAU</name>
<dbReference type="Proteomes" id="UP000294017">
    <property type="component" value="Unassembled WGS sequence"/>
</dbReference>
<reference evidence="46 47" key="12">
    <citation type="submission" date="2019-12" db="EMBL/GenBank/DDBJ databases">
        <authorList>
            <consortium name="Pathogen Informatics"/>
        </authorList>
    </citation>
    <scope>NUCLEOTIDE SEQUENCE [LARGE SCALE GENOMIC DNA]</scope>
    <source>
        <strain evidence="18">1943STDY5698364</strain>
        <strain evidence="13 59">A13</strain>
        <strain evidence="14 56">MOS105</strain>
        <strain evidence="15 57">MOS114</strain>
        <strain evidence="16 58">MOS222</strain>
        <strain evidence="17">NCTC13131</strain>
        <strain evidence="37">NCTC8317</strain>
        <strain evidence="7 49">S040_N01_C01</strain>
        <strain evidence="6 47">S087_N01_C01</strain>
        <strain evidence="12 55">SG160</strain>
        <strain evidence="10 51">T012_N10_C04</strain>
        <strain evidence="8 46">T012_N16_C08</strain>
        <strain evidence="9 48">T065_N03_C06</strain>
        <strain evidence="11 50">T197_A02_C01</strain>
    </source>
</reference>
<reference evidence="60 61" key="13">
    <citation type="journal article" date="2020" name="J. Antimicrob. Chemother.">
        <title>Detection of heterogeneous vancomycin intermediate resistance in MRSA isolates from Latin America.</title>
        <authorList>
            <person name="Castro B.E."/>
            <person name="Berrio M."/>
            <person name="Vargas M.L."/>
            <person name="Carvajal L.P."/>
            <person name="Millan L.V."/>
            <person name="Rios R."/>
            <person name="Hernandez A.K."/>
            <person name="Rincon S."/>
            <person name="Cubides P."/>
            <person name="Forero E."/>
            <person name="Dinh A."/>
            <person name="Seas C."/>
            <person name="Munita J.M."/>
            <person name="Arias C.A."/>
            <person name="Reyes J."/>
            <person name="Diaz L."/>
        </authorList>
    </citation>
    <scope>NUCLEOTIDE SEQUENCE [LARGE SCALE GENOMIC DNA]</scope>
    <source>
        <strain evidence="29 60">UE1097</strain>
        <strain evidence="30 61">UP89</strain>
    </source>
</reference>
<keyword evidence="1" id="KW-0805">Transcription regulation</keyword>
<dbReference type="Proteomes" id="UP000052129">
    <property type="component" value="Unassembled WGS sequence"/>
</dbReference>
<reference evidence="23" key="18">
    <citation type="submission" date="2021-08" db="EMBL/GenBank/DDBJ databases">
        <title>Whole-genome sequencing of local methicillin-resistant S. aureus strain Lr2.</title>
        <authorList>
            <person name="Ali A."/>
            <person name="Ullah N."/>
        </authorList>
    </citation>
    <scope>NUCLEOTIDE SEQUENCE</scope>
    <source>
        <strain evidence="23">Lr2</strain>
    </source>
</reference>
<dbReference type="EMBL" id="CACTQT010000001">
    <property type="protein sequence ID" value="CAA4265040.1"/>
    <property type="molecule type" value="Genomic_DNA"/>
</dbReference>
<dbReference type="EMBL" id="JAIUEN010000097">
    <property type="protein sequence ID" value="MCE3362969.1"/>
    <property type="molecule type" value="Genomic_DNA"/>
</dbReference>
<dbReference type="SMART" id="SM00347">
    <property type="entry name" value="HTH_MARR"/>
    <property type="match status" value="1"/>
</dbReference>
<evidence type="ECO:0000313" key="49">
    <source>
        <dbReference type="Proteomes" id="UP000443708"/>
    </source>
</evidence>
<dbReference type="EMBL" id="WPVZ01000959">
    <property type="protein sequence ID" value="MVL47181.1"/>
    <property type="molecule type" value="Genomic_DNA"/>
</dbReference>
<reference evidence="24" key="17">
    <citation type="journal article" date="2021" name="Front Med (Lausanne)">
        <title>The Prevalence and Determinants of Fusidic Acid Resistance Among Methicillin-Resistant Staphylococcus aureus Clinical Isolates in China.</title>
        <authorList>
            <person name="Zhao H."/>
            <person name="Wang X."/>
            <person name="Wang B."/>
            <person name="Xu Y."/>
            <person name="Rao L."/>
            <person name="Wan B."/>
            <person name="Guo Y."/>
            <person name="Wu X."/>
            <person name="Yu J."/>
            <person name="Chen L."/>
            <person name="Li M."/>
            <person name="Yu F."/>
        </authorList>
    </citation>
    <scope>NUCLEOTIDE SEQUENCE</scope>
    <source>
        <strain evidence="24">NC-4</strain>
    </source>
</reference>
<reference evidence="43 44" key="9">
    <citation type="submission" date="2018-11" db="EMBL/GenBank/DDBJ databases">
        <title>Genomic profiling of Staphylococcus species from a Poultry farm system in KwaZulu-Natal, South Africa.</title>
        <authorList>
            <person name="Amoako D.G."/>
            <person name="Somboro A.M."/>
            <person name="Abia A.L.K."/>
            <person name="Bester L.A."/>
            <person name="Essack S.Y."/>
        </authorList>
    </citation>
    <scope>NUCLEOTIDE SEQUENCE [LARGE SCALE GENOMIC DNA]</scope>
    <source>
        <strain evidence="34 44">SA12</strain>
        <strain evidence="33 43">SA9</strain>
    </source>
</reference>
<dbReference type="InterPro" id="IPR023187">
    <property type="entry name" value="Tscrpt_reg_MarR-type_CS"/>
</dbReference>
<organism evidence="8 46">
    <name type="scientific">Staphylococcus aureus</name>
    <dbReference type="NCBI Taxonomy" id="1280"/>
    <lineage>
        <taxon>Bacteria</taxon>
        <taxon>Bacillati</taxon>
        <taxon>Bacillota</taxon>
        <taxon>Bacilli</taxon>
        <taxon>Bacillales</taxon>
        <taxon>Staphylococcaceae</taxon>
        <taxon>Staphylococcus</taxon>
    </lineage>
</organism>
<dbReference type="EMBL" id="CAIIGD010000001">
    <property type="protein sequence ID" value="CAC8195916.1"/>
    <property type="molecule type" value="Genomic_DNA"/>
</dbReference>
<dbReference type="Proteomes" id="UP000473113">
    <property type="component" value="Unassembled WGS sequence"/>
</dbReference>
<dbReference type="Proteomes" id="UP001200271">
    <property type="component" value="Unassembled WGS sequence"/>
</dbReference>
<dbReference type="EMBL" id="LR133917">
    <property type="protein sequence ID" value="VDY49077.1"/>
    <property type="molecule type" value="Genomic_DNA"/>
</dbReference>
<dbReference type="Proteomes" id="UP000254224">
    <property type="component" value="Unassembled WGS sequence"/>
</dbReference>
<evidence type="ECO:0000313" key="44">
    <source>
        <dbReference type="Proteomes" id="UP000294017"/>
    </source>
</evidence>
<feature type="domain" description="HTH marR-type" evidence="4">
    <location>
        <begin position="1"/>
        <end position="137"/>
    </location>
</feature>
<dbReference type="KEGG" id="saud:CH52_07640"/>
<reference evidence="42" key="5">
    <citation type="submission" date="2017-08" db="EMBL/GenBank/DDBJ databases">
        <title>Protection against atopic dermatitis through acquisition of Staphylococcus quorum-sensing agr mutations in the skin.</title>
        <authorList>
            <person name="Nakamura Y."/>
            <person name="Takahashi H."/>
            <person name="Takaya A."/>
            <person name="Inoue Y."/>
            <person name="Katayama Y."/>
            <person name="Kusuya Y."/>
            <person name="Shoji T."/>
            <person name="Takada S."/>
            <person name="Nakagawa S."/>
            <person name="Oguma R."/>
            <person name="Ozawa N."/>
            <person name="Yamaide F."/>
            <person name="Suzuki S."/>
            <person name="Villaruz A."/>
            <person name="Otto M."/>
            <person name="Matsue H."/>
            <person name="Nunez G."/>
            <person name="Shimojo N."/>
        </authorList>
    </citation>
    <scope>NUCLEOTIDE SEQUENCE [LARGE SCALE GENOMIC DNA]</scope>
    <source>
        <strain evidence="42">M1K003</strain>
    </source>
</reference>
<dbReference type="EMBL" id="CACTPI010000008">
    <property type="protein sequence ID" value="CAA4140945.1"/>
    <property type="molecule type" value="Genomic_DNA"/>
</dbReference>
<evidence type="ECO:0000313" key="52">
    <source>
        <dbReference type="Proteomes" id="UP000466646"/>
    </source>
</evidence>
<evidence type="ECO:0000313" key="18">
    <source>
        <dbReference type="EMBL" id="CZQ54500.1"/>
    </source>
</evidence>
<evidence type="ECO:0000313" key="8">
    <source>
        <dbReference type="EMBL" id="CAA4265040.1"/>
    </source>
</evidence>
<evidence type="ECO:0000313" key="28">
    <source>
        <dbReference type="EMBL" id="NGW67627.1"/>
    </source>
</evidence>
<dbReference type="Proteomes" id="UP000505390">
    <property type="component" value="Unassembled WGS sequence"/>
</dbReference>
<evidence type="ECO:0000256" key="2">
    <source>
        <dbReference type="ARBA" id="ARBA00023125"/>
    </source>
</evidence>
<reference evidence="25 45" key="11">
    <citation type="submission" date="2019-11" db="EMBL/GenBank/DDBJ databases">
        <title>Implementation of targeted gown and glove precautions to prevent Staphylococcus aureus acquisition in community-based nursing homes.</title>
        <authorList>
            <person name="Stine O.C."/>
        </authorList>
    </citation>
    <scope>NUCLEOTIDE SEQUENCE [LARGE SCALE GENOMIC DNA]</scope>
    <source>
        <strain evidence="25 45">S_2023.LVRQ.AN</strain>
    </source>
</reference>
<dbReference type="AlphaFoldDB" id="A0A0C2HZE6"/>
<reference evidence="22" key="3">
    <citation type="journal article" date="2016" name="J. Infect. Dis.">
        <title>Comparative Genomics of Community-Associated Methicillin-Resistant Staphylococcus aureus Shows the Emergence of Clone ST8-USA300 in Geneva, Switzerland.</title>
        <authorList>
            <person name="Von Dach E."/>
            <person name="Diene S.M."/>
            <person name="Fankhauser C."/>
            <person name="Schrenzel J."/>
            <person name="Harbarth S."/>
            <person name="Francois P."/>
        </authorList>
    </citation>
    <scope>NUCLEOTIDE SEQUENCE</scope>
    <source>
        <strain evidence="22">MRSA_S26</strain>
    </source>
</reference>
<dbReference type="Proteomes" id="UP000507408">
    <property type="component" value="Unassembled WGS sequence"/>
</dbReference>
<dbReference type="EMBL" id="CACTOE010000006">
    <property type="protein sequence ID" value="CAA4109863.1"/>
    <property type="molecule type" value="Genomic_DNA"/>
</dbReference>
<evidence type="ECO:0000313" key="57">
    <source>
        <dbReference type="Proteomes" id="UP000507402"/>
    </source>
</evidence>
<dbReference type="Proteomes" id="UP000442782">
    <property type="component" value="Unassembled WGS sequence"/>
</dbReference>
<dbReference type="EMBL" id="RQTF01000139">
    <property type="protein sequence ID" value="RZI06952.1"/>
    <property type="molecule type" value="Genomic_DNA"/>
</dbReference>
<evidence type="ECO:0000313" key="45">
    <source>
        <dbReference type="Proteomes" id="UP000434412"/>
    </source>
</evidence>
<reference evidence="22" key="2">
    <citation type="submission" date="2015-06" db="EMBL/GenBank/DDBJ databases">
        <authorList>
            <person name="Diene S.M."/>
            <person name="Von Dach E."/>
            <person name="Fankhauser C."/>
            <person name="Schrenzel J."/>
            <person name="Harbarth S."/>
            <person name="Francois P."/>
        </authorList>
    </citation>
    <scope>NUCLEOTIDE SEQUENCE</scope>
    <source>
        <strain evidence="22">MRSA_S26</strain>
    </source>
</reference>
<evidence type="ECO:0000313" key="40">
    <source>
        <dbReference type="Proteomes" id="UP000249918"/>
    </source>
</evidence>
<dbReference type="EMBL" id="JAAJIY010000004">
    <property type="protein sequence ID" value="NGK20428.1"/>
    <property type="molecule type" value="Genomic_DNA"/>
</dbReference>
<dbReference type="PANTHER" id="PTHR33164:SF44">
    <property type="entry name" value="TRANSCRIPTIONAL REGULATORY PROTEIN"/>
    <property type="match status" value="1"/>
</dbReference>
<dbReference type="Proteomes" id="UP000251686">
    <property type="component" value="Unassembled WGS sequence"/>
</dbReference>
<dbReference type="Proteomes" id="UP000466646">
    <property type="component" value="Unassembled WGS sequence"/>
</dbReference>
<evidence type="ECO:0000313" key="9">
    <source>
        <dbReference type="EMBL" id="CAA4685337.1"/>
    </source>
</evidence>
<accession>A0A0C2HZE6</accession>
<dbReference type="Proteomes" id="UP000507485">
    <property type="component" value="Unassembled WGS sequence"/>
</dbReference>
<reference evidence="20" key="1">
    <citation type="journal article" date="2015" name="J. Infect. Dis.">
        <title>Parallel Epidemics of Community-Associated Methicillin-Resistant Staphylococcus aureus USA300 Infection in North and South America.</title>
        <authorList>
            <person name="Planet P.J."/>
            <person name="Diaz L."/>
            <person name="Kolokotronis S.O."/>
            <person name="Narechania A."/>
            <person name="Reyes J."/>
            <person name="Xing G."/>
            <person name="Rincon S."/>
            <person name="Smith H."/>
            <person name="Panesso D."/>
            <person name="Ryan C."/>
            <person name="Smith D.P."/>
            <person name="Guzman M."/>
            <person name="Zurita J."/>
            <person name="Sebra R."/>
            <person name="Deikus G."/>
            <person name="Nolan R.L."/>
            <person name="Tenover F.C."/>
            <person name="Weinstock G.M."/>
            <person name="Robinson D.A."/>
            <person name="Arias C.A."/>
        </authorList>
    </citation>
    <scope>NUCLEOTIDE SEQUENCE</scope>
    <source>
        <strain evidence="20">CA15</strain>
        <strain evidence="21">M121</strain>
    </source>
</reference>
<dbReference type="InterPro" id="IPR036390">
    <property type="entry name" value="WH_DNA-bd_sf"/>
</dbReference>
<evidence type="ECO:0000313" key="29">
    <source>
        <dbReference type="EMBL" id="NUY13743.1"/>
    </source>
</evidence>
<reference evidence="40 41" key="7">
    <citation type="submission" date="2018-06" db="EMBL/GenBank/DDBJ databases">
        <authorList>
            <consortium name="Pathogen Informatics"/>
            <person name="Doyle S."/>
        </authorList>
    </citation>
    <scope>NUCLEOTIDE SEQUENCE [LARGE SCALE GENOMIC DNA]</scope>
    <source>
        <strain evidence="35 40">EOE047</strain>
        <strain evidence="36 41">NCTC7972</strain>
    </source>
</reference>
<dbReference type="EMBL" id="JAANDN010000068">
    <property type="protein sequence ID" value="NUY68446.1"/>
    <property type="molecule type" value="Genomic_DNA"/>
</dbReference>
<evidence type="ECO:0000313" key="10">
    <source>
        <dbReference type="EMBL" id="CAA6046575.1"/>
    </source>
</evidence>
<dbReference type="EMBL" id="UDJK01000003">
    <property type="protein sequence ID" value="SRC23736.1"/>
    <property type="molecule type" value="Genomic_DNA"/>
</dbReference>
<dbReference type="Proteomes" id="UP000547874">
    <property type="component" value="Unassembled WGS sequence"/>
</dbReference>
<evidence type="ECO:0000313" key="24">
    <source>
        <dbReference type="EMBL" id="MCE3362969.1"/>
    </source>
</evidence>
<evidence type="ECO:0000313" key="26">
    <source>
        <dbReference type="EMBL" id="NDP56575.1"/>
    </source>
</evidence>
<dbReference type="EMBL" id="LNJK01000007">
    <property type="protein sequence ID" value="OWT14994.1"/>
    <property type="molecule type" value="Genomic_DNA"/>
</dbReference>
<dbReference type="Proteomes" id="UP000459586">
    <property type="component" value="Unassembled WGS sequence"/>
</dbReference>
<dbReference type="Proteomes" id="UP000309390">
    <property type="component" value="Unassembled WGS sequence"/>
</dbReference>
<dbReference type="Proteomes" id="UP000197894">
    <property type="component" value="Unassembled WGS sequence"/>
</dbReference>
<evidence type="ECO:0000313" key="31">
    <source>
        <dbReference type="EMBL" id="OWT14994.1"/>
    </source>
</evidence>
<dbReference type="EMBL" id="LALQ01000006">
    <property type="protein sequence ID" value="KMR58218.1"/>
    <property type="molecule type" value="Genomic_DNA"/>
</dbReference>
<dbReference type="GO" id="GO:0003677">
    <property type="term" value="F:DNA binding"/>
    <property type="evidence" value="ECO:0007669"/>
    <property type="project" value="UniProtKB-KW"/>
</dbReference>
<dbReference type="EMBL" id="CACTWD010000008">
    <property type="protein sequence ID" value="CAA4685337.1"/>
    <property type="molecule type" value="Genomic_DNA"/>
</dbReference>
<dbReference type="EMBL" id="JAANEC010000150">
    <property type="protein sequence ID" value="NUY13743.1"/>
    <property type="molecule type" value="Genomic_DNA"/>
</dbReference>
<evidence type="ECO:0000313" key="30">
    <source>
        <dbReference type="EMBL" id="NUY68446.1"/>
    </source>
</evidence>
<evidence type="ECO:0000313" key="43">
    <source>
        <dbReference type="Proteomes" id="UP000293434"/>
    </source>
</evidence>
<evidence type="ECO:0000313" key="42">
    <source>
        <dbReference type="Proteomes" id="UP000265645"/>
    </source>
</evidence>
<dbReference type="EMBL" id="FJNR01000002">
    <property type="protein sequence ID" value="CZQ54500.1"/>
    <property type="molecule type" value="Genomic_DNA"/>
</dbReference>
<evidence type="ECO:0000256" key="1">
    <source>
        <dbReference type="ARBA" id="ARBA00023015"/>
    </source>
</evidence>
<dbReference type="PANTHER" id="PTHR33164">
    <property type="entry name" value="TRANSCRIPTIONAL REGULATOR, MARR FAMILY"/>
    <property type="match status" value="1"/>
</dbReference>
<dbReference type="EMBL" id="JAAFLG010000016">
    <property type="protein sequence ID" value="NDP56575.1"/>
    <property type="molecule type" value="Genomic_DNA"/>
</dbReference>
<evidence type="ECO:0000313" key="6">
    <source>
        <dbReference type="EMBL" id="CAA4109863.1"/>
    </source>
</evidence>
<protein>
    <submittedName>
        <fullName evidence="8">MarR family regulatory protein</fullName>
    </submittedName>
    <submittedName>
        <fullName evidence="5">MarR family transcriptional regulator</fullName>
    </submittedName>
    <submittedName>
        <fullName evidence="23">Winged helix DNA-binding protein</fullName>
    </submittedName>
</protein>
<dbReference type="Proteomes" id="UP000443708">
    <property type="component" value="Unassembled WGS sequence"/>
</dbReference>
<dbReference type="Proteomes" id="UP000443506">
    <property type="component" value="Unassembled WGS sequence"/>
</dbReference>
<reference evidence="26 52" key="14">
    <citation type="submission" date="2020-01" db="EMBL/GenBank/DDBJ databases">
        <title>Analysis of Virulence and Antimicrobial Resistance Gene Carriage in Staphylococcus aureus Infections in Equids Using Whole Genome Sequencing.</title>
        <authorList>
            <person name="Little S.V."/>
            <person name="Hillhouse A.E."/>
            <person name="Cohen N.D."/>
            <person name="Lawhon S.D."/>
            <person name="Bryan L.K."/>
        </authorList>
    </citation>
    <scope>NUCLEOTIDE SEQUENCE [LARGE SCALE GENOMIC DNA]</scope>
    <source>
        <strain evidence="26 52">61-017</strain>
    </source>
</reference>
<evidence type="ECO:0000259" key="4">
    <source>
        <dbReference type="PROSITE" id="PS50995"/>
    </source>
</evidence>
<dbReference type="Proteomes" id="UP000507402">
    <property type="component" value="Unassembled WGS sequence"/>
</dbReference>
<dbReference type="InterPro" id="IPR036388">
    <property type="entry name" value="WH-like_DNA-bd_sf"/>
</dbReference>
<dbReference type="EMBL" id="CP038850">
    <property type="protein sequence ID" value="QCT58031.1"/>
    <property type="molecule type" value="Genomic_DNA"/>
</dbReference>
<evidence type="ECO:0000313" key="13">
    <source>
        <dbReference type="EMBL" id="CAC7014572.1"/>
    </source>
</evidence>
<reference evidence="32" key="10">
    <citation type="submission" date="2019-04" db="EMBL/GenBank/DDBJ databases">
        <title>Whole-genome sequencing of local methicillin-resistant S. aureus strain Lr2.</title>
        <authorList>
            <person name="Ullah N."/>
            <person name="Ali A."/>
        </authorList>
    </citation>
    <scope>NUCLEOTIDE SEQUENCE [LARGE SCALE GENOMIC DNA]</scope>
    <source>
        <strain evidence="32">Lr2</strain>
    </source>
</reference>
<dbReference type="EMBL" id="CACURZ010000002">
    <property type="protein sequence ID" value="CAA6316404.1"/>
    <property type="molecule type" value="Genomic_DNA"/>
</dbReference>
<dbReference type="KEGG" id="saur:SABB_01406"/>
<dbReference type="PROSITE" id="PS01117">
    <property type="entry name" value="HTH_MARR_1"/>
    <property type="match status" value="1"/>
</dbReference>
<reference evidence="24" key="19">
    <citation type="submission" date="2023-08" db="EMBL/GenBank/DDBJ databases">
        <authorList>
            <person name="Zhao H."/>
            <person name="Wang X."/>
        </authorList>
    </citation>
    <scope>NUCLEOTIDE SEQUENCE</scope>
    <source>
        <strain evidence="24">NC-4</strain>
    </source>
</reference>
<dbReference type="OMA" id="QIHEAMI"/>
<evidence type="ECO:0000313" key="50">
    <source>
        <dbReference type="Proteomes" id="UP000459586"/>
    </source>
</evidence>
<evidence type="ECO:0000313" key="46">
    <source>
        <dbReference type="Proteomes" id="UP000442696"/>
    </source>
</evidence>
<dbReference type="EMBL" id="CAIIGN010000004">
    <property type="protein sequence ID" value="CAC8231382.1"/>
    <property type="molecule type" value="Genomic_DNA"/>
</dbReference>
<dbReference type="EMBL" id="CACUNS010000002">
    <property type="protein sequence ID" value="CAA6046575.1"/>
    <property type="molecule type" value="Genomic_DNA"/>
</dbReference>
<evidence type="ECO:0000313" key="39">
    <source>
        <dbReference type="Proteomes" id="UP000217245"/>
    </source>
</evidence>
<evidence type="ECO:0000313" key="16">
    <source>
        <dbReference type="EMBL" id="CAC8497836.1"/>
    </source>
</evidence>
<evidence type="ECO:0000313" key="20">
    <source>
        <dbReference type="EMBL" id="KMR38129.1"/>
    </source>
</evidence>
<evidence type="ECO:0000313" key="5">
    <source>
        <dbReference type="EMBL" id="ATC72439.1"/>
    </source>
</evidence>
<evidence type="ECO:0000313" key="7">
    <source>
        <dbReference type="EMBL" id="CAA4140945.1"/>
    </source>
</evidence>
<evidence type="ECO:0000313" key="14">
    <source>
        <dbReference type="EMBL" id="CAC8195916.1"/>
    </source>
</evidence>
<evidence type="ECO:0000313" key="59">
    <source>
        <dbReference type="Proteomes" id="UP000507485"/>
    </source>
</evidence>
<evidence type="ECO:0000313" key="17">
    <source>
        <dbReference type="EMBL" id="CAD7354078.1"/>
    </source>
</evidence>
<dbReference type="Proteomes" id="UP000442696">
    <property type="component" value="Unassembled WGS sequence"/>
</dbReference>
<evidence type="ECO:0000313" key="21">
    <source>
        <dbReference type="EMBL" id="KMR58218.1"/>
    </source>
</evidence>
<dbReference type="Proteomes" id="UP000217245">
    <property type="component" value="Chromosome"/>
</dbReference>
<evidence type="ECO:0000313" key="36">
    <source>
        <dbReference type="EMBL" id="SUK18933.1"/>
    </source>
</evidence>
<dbReference type="Pfam" id="PF01047">
    <property type="entry name" value="MarR"/>
    <property type="match status" value="1"/>
</dbReference>
<evidence type="ECO:0000313" key="27">
    <source>
        <dbReference type="EMBL" id="NGK20428.1"/>
    </source>
</evidence>
<reference evidence="5 39" key="6">
    <citation type="submission" date="2017-09" db="EMBL/GenBank/DDBJ databases">
        <title>A single nucleotide polymorphism in the Staphylococcus aureus virulence regulator SaeR abolishes pathogenesis.</title>
        <authorList>
            <person name="Copin R.J."/>
            <person name="Sause W."/>
            <person name="Shopsin B."/>
            <person name="Torres V.J."/>
        </authorList>
    </citation>
    <scope>NUCLEOTIDE SEQUENCE [LARGE SCALE GENOMIC DNA]</scope>
    <source>
        <strain evidence="39">Newman</strain>
        <strain evidence="5">Newman_D2C</strain>
    </source>
</reference>
<reference evidence="28 53" key="15">
    <citation type="submission" date="2020-02" db="EMBL/GenBank/DDBJ databases">
        <title>Detection of Heterogeneous Vancomycin Intermediate Resistance in Methicillin Resistant Staphylococcus aureus Isolates from Latin-America.</title>
        <authorList>
            <person name="Castro-Cardozo B."/>
            <person name="Berrio M."/>
            <person name="Vargas M.L."/>
            <person name="Carvajal L.P."/>
            <person name="Millan L.V."/>
            <person name="Rios R."/>
            <person name="Hernandez A."/>
            <person name="Rincon S.L."/>
            <person name="Cubides P."/>
            <person name="Forero E."/>
            <person name="Dinh A."/>
            <person name="Seas C."/>
            <person name="Munita J.M."/>
            <person name="Arias C.A."/>
            <person name="Reyes J."/>
            <person name="Diaz L."/>
        </authorList>
    </citation>
    <scope>NUCLEOTIDE SEQUENCE [LARGE SCALE GENOMIC DNA]</scope>
    <source>
        <strain evidence="28 53">UG255</strain>
    </source>
</reference>
<dbReference type="RefSeq" id="WP_000951058.1">
    <property type="nucleotide sequence ID" value="NC_021670.1"/>
</dbReference>
<evidence type="ECO:0000256" key="3">
    <source>
        <dbReference type="ARBA" id="ARBA00023163"/>
    </source>
</evidence>
<dbReference type="EMBL" id="BDVT01000003">
    <property type="protein sequence ID" value="GBV19830.1"/>
    <property type="molecule type" value="Genomic_DNA"/>
</dbReference>
<evidence type="ECO:0000313" key="35">
    <source>
        <dbReference type="EMBL" id="SRC23736.1"/>
    </source>
</evidence>
<dbReference type="EMBL" id="CAIIKR010000001">
    <property type="protein sequence ID" value="CAC8497836.1"/>
    <property type="molecule type" value="Genomic_DNA"/>
</dbReference>
<dbReference type="Proteomes" id="UP000434412">
    <property type="component" value="Unassembled WGS sequence"/>
</dbReference>
<evidence type="ECO:0000313" key="47">
    <source>
        <dbReference type="Proteomes" id="UP000442782"/>
    </source>
</evidence>
<evidence type="ECO:0000313" key="48">
    <source>
        <dbReference type="Proteomes" id="UP000443506"/>
    </source>
</evidence>
<dbReference type="EMBL" id="UAUZ02000002">
    <property type="protein sequence ID" value="CAD7354078.1"/>
    <property type="molecule type" value="Genomic_DNA"/>
</dbReference>
<dbReference type="GO" id="GO:0006950">
    <property type="term" value="P:response to stress"/>
    <property type="evidence" value="ECO:0007669"/>
    <property type="project" value="TreeGrafter"/>
</dbReference>
<reference evidence="31 38" key="4">
    <citation type="journal article" date="2017" name="BMC Genomics">
        <title>Prophages and adaptation of Staphylococcus aureus ST398 to the human clinic.</title>
        <authorList>
            <consortium name="Regional Infection Control Group of the Centre Region"/>
            <person name="Diene S.M."/>
            <person name="Corvaglia A.R."/>
            <person name="Francois P."/>
            <person name="van der Mee-Marquet N."/>
        </authorList>
    </citation>
    <scope>NUCLEOTIDE SEQUENCE [LARGE SCALE GENOMIC DNA]</scope>
    <source>
        <strain evidence="31 38">SA13-246</strain>
    </source>
</reference>
<dbReference type="EMBL" id="CAIHOM010000003">
    <property type="protein sequence ID" value="CAC7014572.1"/>
    <property type="molecule type" value="Genomic_DNA"/>
</dbReference>
<reference evidence="19" key="8">
    <citation type="submission" date="2018-07" db="EMBL/GenBank/DDBJ databases">
        <title>Protection against atopic dermatitis through acquisition of Staphylococcus quorum-sensing agr mutations in the skin.</title>
        <authorList>
            <person name="Nakamura Y."/>
            <person name="Takahashi H."/>
            <person name="Takaya A."/>
            <person name="Inoue Y."/>
            <person name="Katayama Y."/>
            <person name="Kusuya Y."/>
            <person name="Shoji T."/>
            <person name="Takada S."/>
            <person name="Nakagawa S."/>
            <person name="Oguma R."/>
            <person name="Ozawa N."/>
            <person name="Yamaide F."/>
            <person name="Suzuki S."/>
            <person name="Villaruz A."/>
            <person name="Otto M."/>
            <person name="Matsue H."/>
            <person name="Nunez G."/>
            <person name="Shimojo N."/>
        </authorList>
    </citation>
    <scope>NUCLEOTIDE SEQUENCE</scope>
    <source>
        <strain evidence="19">M1K003</strain>
    </source>
</reference>
<evidence type="ECO:0000313" key="58">
    <source>
        <dbReference type="Proteomes" id="UP000507408"/>
    </source>
</evidence>
<evidence type="ECO:0000313" key="25">
    <source>
        <dbReference type="EMBL" id="MVL47181.1"/>
    </source>
</evidence>
<dbReference type="Proteomes" id="UP000265645">
    <property type="component" value="Unassembled WGS sequence"/>
</dbReference>
<evidence type="ECO:0000313" key="11">
    <source>
        <dbReference type="EMBL" id="CAA6316404.1"/>
    </source>
</evidence>
<dbReference type="Proteomes" id="UP000459702">
    <property type="component" value="Unassembled WGS sequence"/>
</dbReference>
<evidence type="ECO:0000313" key="54">
    <source>
        <dbReference type="Proteomes" id="UP000478431"/>
    </source>
</evidence>
<evidence type="ECO:0000313" key="37">
    <source>
        <dbReference type="EMBL" id="VDY49077.1"/>
    </source>
</evidence>
<reference evidence="27 54" key="16">
    <citation type="submission" date="2020-02" db="EMBL/GenBank/DDBJ databases">
        <title>Novel Insights Into The Classification of Staphylococcal Beta-Lactamases In Relation To The Cefazolin Inoculum Effect.</title>
        <authorList>
            <person name="Carvajal L.P."/>
            <person name="Rincon S."/>
            <person name="Echeverri A."/>
            <person name="Porras J."/>
            <person name="Rios R."/>
            <person name="Ordonez K."/>
            <person name="Seas C."/>
            <person name="Gomez-Villegas S."/>
            <person name="Diaz L."/>
            <person name="Arias C.A."/>
            <person name="Reyes J."/>
        </authorList>
    </citation>
    <scope>NUCLEOTIDE SEQUENCE [LARGE SCALE GENOMIC DNA]</scope>
    <source>
        <strain evidence="27 54">UP127</strain>
    </source>
</reference>
<dbReference type="Proteomes" id="UP000478431">
    <property type="component" value="Unassembled WGS sequence"/>
</dbReference>
<evidence type="ECO:0000313" key="22">
    <source>
        <dbReference type="EMBL" id="KSA80061.1"/>
    </source>
</evidence>
<dbReference type="SMR" id="A0A0C2HZE6"/>
<evidence type="ECO:0000313" key="38">
    <source>
        <dbReference type="Proteomes" id="UP000197894"/>
    </source>
</evidence>
<evidence type="ECO:0000313" key="56">
    <source>
        <dbReference type="Proteomes" id="UP000507112"/>
    </source>
</evidence>
<dbReference type="Proteomes" id="UP000293434">
    <property type="component" value="Unassembled WGS sequence"/>
</dbReference>
<gene>
    <name evidence="22" type="ORF">ACR79_07625</name>
    <name evidence="31" type="ORF">AS572_10685</name>
    <name evidence="5" type="ORF">CNH36_12690</name>
    <name evidence="23" type="ORF">E1948_02935</name>
    <name evidence="32" type="ORF">E1948_11965</name>
    <name evidence="33" type="ORF">EIG94_06545</name>
    <name evidence="34" type="ORF">EIH03_08510</name>
    <name evidence="21" type="ORF">EP54_01995</name>
    <name evidence="20" type="ORF">EQ90_01370</name>
    <name evidence="18" type="ORF">ERS391062_00474</name>
    <name evidence="27" type="ORF">G0Z31_02685</name>
    <name evidence="28" type="ORF">G6Y24_08980</name>
    <name evidence="25" type="ORF">GO941_17245</name>
    <name evidence="29" type="ORF">GQX37_14695</name>
    <name evidence="30" type="ORF">GQX52_07310</name>
    <name evidence="26" type="ORF">GZ130_08165</name>
    <name evidence="24" type="ORF">LB359_11590</name>
    <name evidence="19" type="ORF">M1K003_0807</name>
    <name evidence="17" type="ORF">NCTC13131_01608</name>
    <name evidence="36" type="ORF">NCTC7972_02446</name>
    <name evidence="37" type="ORF">NCTC8317_02210</name>
    <name evidence="6" type="ORF">SAMEA1029512_01129</name>
    <name evidence="7" type="ORF">SAMEA1029528_01994</name>
    <name evidence="35" type="ORF">SAMEA1466929_00966</name>
    <name evidence="8" type="ORF">SAMEA2078260_00083</name>
    <name evidence="10" type="ORF">SAMEA2078588_00390</name>
    <name evidence="11" type="ORF">SAMEA2080344_00537</name>
    <name evidence="9" type="ORF">SAMEA2081063_01530</name>
    <name evidence="12" type="ORF">SAMEA4008575_01017</name>
    <name evidence="13" type="ORF">SAMEA4552975_02162</name>
    <name evidence="14" type="ORF">SAMEA70146418_00469</name>
    <name evidence="15" type="ORF">SAMEA70153168_01250</name>
    <name evidence="16" type="ORF">SAMEA70245418_00521</name>
</gene>
<evidence type="ECO:0000313" key="19">
    <source>
        <dbReference type="EMBL" id="GBV19830.1"/>
    </source>
</evidence>
<dbReference type="GO" id="GO:0003700">
    <property type="term" value="F:DNA-binding transcription factor activity"/>
    <property type="evidence" value="ECO:0007669"/>
    <property type="project" value="InterPro"/>
</dbReference>